<dbReference type="Pfam" id="PF08738">
    <property type="entry name" value="Gon7"/>
    <property type="match status" value="1"/>
</dbReference>
<feature type="region of interest" description="Disordered" evidence="14">
    <location>
        <begin position="54"/>
        <end position="105"/>
    </location>
</feature>
<evidence type="ECO:0000256" key="1">
    <source>
        <dbReference type="ARBA" id="ARBA00004123"/>
    </source>
</evidence>
<sequence length="105" mass="11658">MTLAITTSYTSPSENKSWNVPVSTDSNGDKTQLQQLTDAIKSMQDNLNQYLTERMAADNEPATDLAQDEEEHDEEQGDDEDTGADALQRRPDAPVTTNNKKQKTV</sequence>
<feature type="region of interest" description="Disordered" evidence="14">
    <location>
        <begin position="1"/>
        <end position="29"/>
    </location>
</feature>
<keyword evidence="10" id="KW-0010">Activator</keyword>
<evidence type="ECO:0000256" key="13">
    <source>
        <dbReference type="ARBA" id="ARBA00025393"/>
    </source>
</evidence>
<evidence type="ECO:0000256" key="3">
    <source>
        <dbReference type="ARBA" id="ARBA00008529"/>
    </source>
</evidence>
<keyword evidence="8" id="KW-0779">Telomere</keyword>
<dbReference type="InterPro" id="IPR014849">
    <property type="entry name" value="EKC/KEOPS_Gon7"/>
</dbReference>
<comment type="similarity">
    <text evidence="3">Belongs to the GON7 family.</text>
</comment>
<protein>
    <recommendedName>
        <fullName evidence="5">EKC/KEOPS complex subunit GON7</fullName>
    </recommendedName>
</protein>
<evidence type="ECO:0000256" key="9">
    <source>
        <dbReference type="ARBA" id="ARBA00023015"/>
    </source>
</evidence>
<keyword evidence="11" id="KW-0804">Transcription</keyword>
<name>A0A068S6W9_9FUNG</name>
<evidence type="ECO:0000256" key="14">
    <source>
        <dbReference type="SAM" id="MobiDB-lite"/>
    </source>
</evidence>
<dbReference type="EMBL" id="CBTN010000049">
    <property type="protein sequence ID" value="CDH57750.1"/>
    <property type="molecule type" value="Genomic_DNA"/>
</dbReference>
<organism evidence="15 16">
    <name type="scientific">Lichtheimia corymbifera JMRC:FSU:9682</name>
    <dbReference type="NCBI Taxonomy" id="1263082"/>
    <lineage>
        <taxon>Eukaryota</taxon>
        <taxon>Fungi</taxon>
        <taxon>Fungi incertae sedis</taxon>
        <taxon>Mucoromycota</taxon>
        <taxon>Mucoromycotina</taxon>
        <taxon>Mucoromycetes</taxon>
        <taxon>Mucorales</taxon>
        <taxon>Lichtheimiaceae</taxon>
        <taxon>Lichtheimia</taxon>
    </lineage>
</organism>
<dbReference type="GO" id="GO:0008033">
    <property type="term" value="P:tRNA processing"/>
    <property type="evidence" value="ECO:0007669"/>
    <property type="project" value="UniProtKB-KW"/>
</dbReference>
<keyword evidence="16" id="KW-1185">Reference proteome</keyword>
<evidence type="ECO:0000256" key="2">
    <source>
        <dbReference type="ARBA" id="ARBA00004574"/>
    </source>
</evidence>
<evidence type="ECO:0000256" key="4">
    <source>
        <dbReference type="ARBA" id="ARBA00011534"/>
    </source>
</evidence>
<comment type="function">
    <text evidence="13">Component of the EKC/KEOPS complex that is required for the formation of a threonylcarbamoyl group on adenosine at position 37 (t(6)A37) in tRNAs that read codons beginning with adenine. The complex is probably involved in the transfer of the threonylcarbamoyl moiety of threonylcarbamoyl-AMP (TC-AMP) to the N6 group of A37. GON7 likely plays a supporting role to the catalytic subunit KAE1 in the complex. The EKC/KEOPS complex also promotes both telomere uncapping and telomere elongation. The complex is required for efficient recruitment of transcriptional coactivators.</text>
</comment>
<dbReference type="GO" id="GO:0005634">
    <property type="term" value="C:nucleus"/>
    <property type="evidence" value="ECO:0007669"/>
    <property type="project" value="UniProtKB-SubCell"/>
</dbReference>
<evidence type="ECO:0000256" key="7">
    <source>
        <dbReference type="ARBA" id="ARBA00022694"/>
    </source>
</evidence>
<evidence type="ECO:0000256" key="11">
    <source>
        <dbReference type="ARBA" id="ARBA00023163"/>
    </source>
</evidence>
<gene>
    <name evidence="15" type="ORF">LCOR_08655.1</name>
</gene>
<comment type="subunit">
    <text evidence="4">Component of the EKC/KEOPS complex composed of at least BUD32, CGI121, GON7, KAE1 and PCC1; the whole complex dimerizes.</text>
</comment>
<evidence type="ECO:0000256" key="5">
    <source>
        <dbReference type="ARBA" id="ARBA00019746"/>
    </source>
</evidence>
<dbReference type="GO" id="GO:0000781">
    <property type="term" value="C:chromosome, telomeric region"/>
    <property type="evidence" value="ECO:0007669"/>
    <property type="project" value="UniProtKB-SubCell"/>
</dbReference>
<evidence type="ECO:0000256" key="8">
    <source>
        <dbReference type="ARBA" id="ARBA00022895"/>
    </source>
</evidence>
<keyword evidence="7" id="KW-0819">tRNA processing</keyword>
<keyword evidence="12" id="KW-0539">Nucleus</keyword>
<accession>A0A068S6W9</accession>
<evidence type="ECO:0000256" key="10">
    <source>
        <dbReference type="ARBA" id="ARBA00023159"/>
    </source>
</evidence>
<comment type="subcellular location">
    <subcellularLocation>
        <location evidence="2">Chromosome</location>
        <location evidence="2">Telomere</location>
    </subcellularLocation>
    <subcellularLocation>
        <location evidence="1">Nucleus</location>
    </subcellularLocation>
</comment>
<keyword evidence="9" id="KW-0805">Transcription regulation</keyword>
<evidence type="ECO:0000256" key="6">
    <source>
        <dbReference type="ARBA" id="ARBA00022454"/>
    </source>
</evidence>
<feature type="compositionally biased region" description="Acidic residues" evidence="14">
    <location>
        <begin position="66"/>
        <end position="83"/>
    </location>
</feature>
<keyword evidence="6" id="KW-0158">Chromosome</keyword>
<dbReference type="OrthoDB" id="2286294at2759"/>
<comment type="caution">
    <text evidence="15">The sequence shown here is derived from an EMBL/GenBank/DDBJ whole genome shotgun (WGS) entry which is preliminary data.</text>
</comment>
<proteinExistence type="inferred from homology"/>
<reference evidence="15" key="1">
    <citation type="submission" date="2013-08" db="EMBL/GenBank/DDBJ databases">
        <title>Gene expansion shapes genome architecture in the human pathogen Lichtheimia corymbifera: an evolutionary genomics analysis in the ancient terrestrial Mucorales (Mucoromycotina).</title>
        <authorList>
            <person name="Schwartze V.U."/>
            <person name="Winter S."/>
            <person name="Shelest E."/>
            <person name="Marcet-Houben M."/>
            <person name="Horn F."/>
            <person name="Wehner S."/>
            <person name="Hoffmann K."/>
            <person name="Riege K."/>
            <person name="Sammeth M."/>
            <person name="Nowrousian M."/>
            <person name="Valiante V."/>
            <person name="Linde J."/>
            <person name="Jacobsen I.D."/>
            <person name="Marz M."/>
            <person name="Brakhage A.A."/>
            <person name="Gabaldon T."/>
            <person name="Bocker S."/>
            <person name="Voigt K."/>
        </authorList>
    </citation>
    <scope>NUCLEOTIDE SEQUENCE [LARGE SCALE GENOMIC DNA]</scope>
    <source>
        <strain evidence="15">FSU 9682</strain>
    </source>
</reference>
<dbReference type="VEuPathDB" id="FungiDB:LCOR_08655.1"/>
<dbReference type="Proteomes" id="UP000027586">
    <property type="component" value="Unassembled WGS sequence"/>
</dbReference>
<evidence type="ECO:0000313" key="15">
    <source>
        <dbReference type="EMBL" id="CDH57750.1"/>
    </source>
</evidence>
<evidence type="ECO:0000313" key="16">
    <source>
        <dbReference type="Proteomes" id="UP000027586"/>
    </source>
</evidence>
<dbReference type="AlphaFoldDB" id="A0A068S6W9"/>
<evidence type="ECO:0000256" key="12">
    <source>
        <dbReference type="ARBA" id="ARBA00023242"/>
    </source>
</evidence>